<dbReference type="SUPFAM" id="SSF49879">
    <property type="entry name" value="SMAD/FHA domain"/>
    <property type="match status" value="1"/>
</dbReference>
<accession>A2F527</accession>
<dbReference type="STRING" id="5722.A2F527"/>
<dbReference type="SMART" id="SM00240">
    <property type="entry name" value="FHA"/>
    <property type="match status" value="1"/>
</dbReference>
<dbReference type="GO" id="GO:0044545">
    <property type="term" value="C:NSL complex"/>
    <property type="evidence" value="ECO:0000318"/>
    <property type="project" value="GO_Central"/>
</dbReference>
<evidence type="ECO:0000313" key="2">
    <source>
        <dbReference type="EMBL" id="EAY00031.1"/>
    </source>
</evidence>
<proteinExistence type="predicted"/>
<sequence length="347" mass="39645">MTKGKTKIQGPHLPVTELTREQITPPDDIIPTKPIDEETKIKILLGMLVGNPECIQLSVNGLEKYTKQEIFNEYAKILQNSTQNVRKYDIQPETVEFSTEEDFEILNYSKNHDEITNLQDFFSKTPSIYPFHSIKEICERFSYIKSLSQDEKHQIYQKMAKIILSEKITAESYEHSGNRGASISEYIDDYYKINDFSNLDSEISSISESALCFINLVFQKHELAILRTETLQFGLTKSRTLIGRSSKDEHVDIDMAIFGVNASLISRYQAVISLLEDLNFYLENIGTATVKVNGITIPTGSVCQLIDGCIIDSNDNLMIFYSNRNLLETIEKEYSKRVIKKSKSKSK</sequence>
<dbReference type="PROSITE" id="PS50006">
    <property type="entry name" value="FHA_DOMAIN"/>
    <property type="match status" value="1"/>
</dbReference>
<dbReference type="Proteomes" id="UP000001542">
    <property type="component" value="Unassembled WGS sequence"/>
</dbReference>
<dbReference type="PANTHER" id="PTHR13233">
    <property type="entry name" value="MICROSPHERULE PROTEIN 1"/>
    <property type="match status" value="1"/>
</dbReference>
<dbReference type="VEuPathDB" id="TrichDB:TVAG_029350"/>
<organism evidence="2 3">
    <name type="scientific">Trichomonas vaginalis (strain ATCC PRA-98 / G3)</name>
    <dbReference type="NCBI Taxonomy" id="412133"/>
    <lineage>
        <taxon>Eukaryota</taxon>
        <taxon>Metamonada</taxon>
        <taxon>Parabasalia</taxon>
        <taxon>Trichomonadida</taxon>
        <taxon>Trichomonadidae</taxon>
        <taxon>Trichomonas</taxon>
    </lineage>
</organism>
<dbReference type="OrthoDB" id="10262769at2759"/>
<dbReference type="PANTHER" id="PTHR13233:SF0">
    <property type="entry name" value="MICROSPHERULE PROTEIN 1"/>
    <property type="match status" value="1"/>
</dbReference>
<dbReference type="InterPro" id="IPR008984">
    <property type="entry name" value="SMAD_FHA_dom_sf"/>
</dbReference>
<dbReference type="GO" id="GO:0002151">
    <property type="term" value="F:G-quadruplex RNA binding"/>
    <property type="evidence" value="ECO:0007669"/>
    <property type="project" value="InterPro"/>
</dbReference>
<dbReference type="GO" id="GO:0071339">
    <property type="term" value="C:MLL1 complex"/>
    <property type="evidence" value="ECO:0007669"/>
    <property type="project" value="InterPro"/>
</dbReference>
<name>A2F527_TRIV3</name>
<dbReference type="SMR" id="A2F527"/>
<dbReference type="InParanoid" id="A2F527"/>
<keyword evidence="3" id="KW-1185">Reference proteome</keyword>
<dbReference type="GO" id="GO:0045944">
    <property type="term" value="P:positive regulation of transcription by RNA polymerase II"/>
    <property type="evidence" value="ECO:0000318"/>
    <property type="project" value="GO_Central"/>
</dbReference>
<feature type="domain" description="FHA" evidence="1">
    <location>
        <begin position="240"/>
        <end position="297"/>
    </location>
</feature>
<dbReference type="InterPro" id="IPR000253">
    <property type="entry name" value="FHA_dom"/>
</dbReference>
<dbReference type="KEGG" id="tva:4757850"/>
<dbReference type="RefSeq" id="XP_001312960.1">
    <property type="nucleotide sequence ID" value="XM_001312959.1"/>
</dbReference>
<reference evidence="2" key="2">
    <citation type="journal article" date="2007" name="Science">
        <title>Draft genome sequence of the sexually transmitted pathogen Trichomonas vaginalis.</title>
        <authorList>
            <person name="Carlton J.M."/>
            <person name="Hirt R.P."/>
            <person name="Silva J.C."/>
            <person name="Delcher A.L."/>
            <person name="Schatz M."/>
            <person name="Zhao Q."/>
            <person name="Wortman J.R."/>
            <person name="Bidwell S.L."/>
            <person name="Alsmark U.C.M."/>
            <person name="Besteiro S."/>
            <person name="Sicheritz-Ponten T."/>
            <person name="Noel C.J."/>
            <person name="Dacks J.B."/>
            <person name="Foster P.G."/>
            <person name="Simillion C."/>
            <person name="Van de Peer Y."/>
            <person name="Miranda-Saavedra D."/>
            <person name="Barton G.J."/>
            <person name="Westrop G.D."/>
            <person name="Mueller S."/>
            <person name="Dessi D."/>
            <person name="Fiori P.L."/>
            <person name="Ren Q."/>
            <person name="Paulsen I."/>
            <person name="Zhang H."/>
            <person name="Bastida-Corcuera F.D."/>
            <person name="Simoes-Barbosa A."/>
            <person name="Brown M.T."/>
            <person name="Hayes R.D."/>
            <person name="Mukherjee M."/>
            <person name="Okumura C.Y."/>
            <person name="Schneider R."/>
            <person name="Smith A.J."/>
            <person name="Vanacova S."/>
            <person name="Villalvazo M."/>
            <person name="Haas B.J."/>
            <person name="Pertea M."/>
            <person name="Feldblyum T.V."/>
            <person name="Utterback T.R."/>
            <person name="Shu C.L."/>
            <person name="Osoegawa K."/>
            <person name="de Jong P.J."/>
            <person name="Hrdy I."/>
            <person name="Horvathova L."/>
            <person name="Zubacova Z."/>
            <person name="Dolezal P."/>
            <person name="Malik S.B."/>
            <person name="Logsdon J.M. Jr."/>
            <person name="Henze K."/>
            <person name="Gupta A."/>
            <person name="Wang C.C."/>
            <person name="Dunne R.L."/>
            <person name="Upcroft J.A."/>
            <person name="Upcroft P."/>
            <person name="White O."/>
            <person name="Salzberg S.L."/>
            <person name="Tang P."/>
            <person name="Chiu C.-H."/>
            <person name="Lee Y.-S."/>
            <person name="Embley T.M."/>
            <person name="Coombs G.H."/>
            <person name="Mottram J.C."/>
            <person name="Tachezy J."/>
            <person name="Fraser-Liggett C.M."/>
            <person name="Johnson P.J."/>
        </authorList>
    </citation>
    <scope>NUCLEOTIDE SEQUENCE [LARGE SCALE GENOMIC DNA]</scope>
    <source>
        <strain evidence="2">G3</strain>
    </source>
</reference>
<dbReference type="GO" id="GO:0031011">
    <property type="term" value="C:Ino80 complex"/>
    <property type="evidence" value="ECO:0007669"/>
    <property type="project" value="InterPro"/>
</dbReference>
<dbReference type="InterPro" id="IPR037912">
    <property type="entry name" value="MCRS1"/>
</dbReference>
<dbReference type="eggNOG" id="KOG2293">
    <property type="taxonomic scope" value="Eukaryota"/>
</dbReference>
<dbReference type="VEuPathDB" id="TrichDB:TVAGG3_0594870"/>
<reference evidence="2" key="1">
    <citation type="submission" date="2006-10" db="EMBL/GenBank/DDBJ databases">
        <authorList>
            <person name="Amadeo P."/>
            <person name="Zhao Q."/>
            <person name="Wortman J."/>
            <person name="Fraser-Liggett C."/>
            <person name="Carlton J."/>
        </authorList>
    </citation>
    <scope>NUCLEOTIDE SEQUENCE</scope>
    <source>
        <strain evidence="2">G3</strain>
    </source>
</reference>
<dbReference type="AlphaFoldDB" id="A2F527"/>
<dbReference type="EMBL" id="DS113617">
    <property type="protein sequence ID" value="EAY00031.1"/>
    <property type="molecule type" value="Genomic_DNA"/>
</dbReference>
<dbReference type="Pfam" id="PF00498">
    <property type="entry name" value="FHA"/>
    <property type="match status" value="1"/>
</dbReference>
<evidence type="ECO:0000313" key="3">
    <source>
        <dbReference type="Proteomes" id="UP000001542"/>
    </source>
</evidence>
<dbReference type="FunFam" id="2.60.200.20:FF:000117">
    <property type="entry name" value="FHA domain containing protein"/>
    <property type="match status" value="1"/>
</dbReference>
<evidence type="ECO:0000259" key="1">
    <source>
        <dbReference type="PROSITE" id="PS50006"/>
    </source>
</evidence>
<dbReference type="Gene3D" id="2.60.200.20">
    <property type="match status" value="1"/>
</dbReference>
<gene>
    <name evidence="2" type="ORF">TVAG_029350</name>
</gene>
<protein>
    <recommendedName>
        <fullName evidence="1">FHA domain-containing protein</fullName>
    </recommendedName>
</protein>